<gene>
    <name evidence="8" type="ORF">H9729_02240</name>
</gene>
<reference evidence="8" key="2">
    <citation type="submission" date="2021-04" db="EMBL/GenBank/DDBJ databases">
        <authorList>
            <person name="Gilroy R."/>
        </authorList>
    </citation>
    <scope>NUCLEOTIDE SEQUENCE</scope>
    <source>
        <strain evidence="8">1345</strain>
    </source>
</reference>
<organism evidence="8 9">
    <name type="scientific">Candidatus Borkfalkia excrementigallinarum</name>
    <dbReference type="NCBI Taxonomy" id="2838506"/>
    <lineage>
        <taxon>Bacteria</taxon>
        <taxon>Bacillati</taxon>
        <taxon>Bacillota</taxon>
        <taxon>Clostridia</taxon>
        <taxon>Christensenellales</taxon>
        <taxon>Christensenellaceae</taxon>
        <taxon>Candidatus Borkfalkia</taxon>
    </lineage>
</organism>
<dbReference type="Pfam" id="PF01554">
    <property type="entry name" value="MatE"/>
    <property type="match status" value="1"/>
</dbReference>
<name>A0A9D1ZV82_9FIRM</name>
<feature type="transmembrane region" description="Helical" evidence="6">
    <location>
        <begin position="219"/>
        <end position="240"/>
    </location>
</feature>
<evidence type="ECO:0000313" key="8">
    <source>
        <dbReference type="EMBL" id="HIY96485.1"/>
    </source>
</evidence>
<dbReference type="PANTHER" id="PTHR43823">
    <property type="entry name" value="SPORULATION PROTEIN YKVU"/>
    <property type="match status" value="1"/>
</dbReference>
<evidence type="ECO:0000256" key="2">
    <source>
        <dbReference type="ARBA" id="ARBA00022475"/>
    </source>
</evidence>
<evidence type="ECO:0000256" key="1">
    <source>
        <dbReference type="ARBA" id="ARBA00004651"/>
    </source>
</evidence>
<reference evidence="8" key="1">
    <citation type="journal article" date="2021" name="PeerJ">
        <title>Extensive microbial diversity within the chicken gut microbiome revealed by metagenomics and culture.</title>
        <authorList>
            <person name="Gilroy R."/>
            <person name="Ravi A."/>
            <person name="Getino M."/>
            <person name="Pursley I."/>
            <person name="Horton D.L."/>
            <person name="Alikhan N.F."/>
            <person name="Baker D."/>
            <person name="Gharbi K."/>
            <person name="Hall N."/>
            <person name="Watson M."/>
            <person name="Adriaenssens E.M."/>
            <person name="Foster-Nyarko E."/>
            <person name="Jarju S."/>
            <person name="Secka A."/>
            <person name="Antonio M."/>
            <person name="Oren A."/>
            <person name="Chaudhuri R.R."/>
            <person name="La Ragione R."/>
            <person name="Hildebrand F."/>
            <person name="Pallen M.J."/>
        </authorList>
    </citation>
    <scope>NUCLEOTIDE SEQUENCE</scope>
    <source>
        <strain evidence="8">1345</strain>
    </source>
</reference>
<evidence type="ECO:0000256" key="6">
    <source>
        <dbReference type="SAM" id="Phobius"/>
    </source>
</evidence>
<dbReference type="GO" id="GO:0042910">
    <property type="term" value="F:xenobiotic transmembrane transporter activity"/>
    <property type="evidence" value="ECO:0007669"/>
    <property type="project" value="InterPro"/>
</dbReference>
<comment type="subcellular location">
    <subcellularLocation>
        <location evidence="1">Cell membrane</location>
        <topology evidence="1">Multi-pass membrane protein</topology>
    </subcellularLocation>
</comment>
<feature type="transmembrane region" description="Helical" evidence="6">
    <location>
        <begin position="72"/>
        <end position="92"/>
    </location>
</feature>
<evidence type="ECO:0000256" key="5">
    <source>
        <dbReference type="ARBA" id="ARBA00023136"/>
    </source>
</evidence>
<dbReference type="EMBL" id="DXCQ01000024">
    <property type="protein sequence ID" value="HIY96485.1"/>
    <property type="molecule type" value="Genomic_DNA"/>
</dbReference>
<dbReference type="GO" id="GO:0005886">
    <property type="term" value="C:plasma membrane"/>
    <property type="evidence" value="ECO:0007669"/>
    <property type="project" value="UniProtKB-SubCell"/>
</dbReference>
<evidence type="ECO:0000313" key="9">
    <source>
        <dbReference type="Proteomes" id="UP000886750"/>
    </source>
</evidence>
<dbReference type="InterPro" id="IPR002528">
    <property type="entry name" value="MATE_fam"/>
</dbReference>
<keyword evidence="7" id="KW-0732">Signal</keyword>
<dbReference type="Proteomes" id="UP000886750">
    <property type="component" value="Unassembled WGS sequence"/>
</dbReference>
<accession>A0A9D1ZV82</accession>
<protein>
    <recommendedName>
        <fullName evidence="10">MATE family efflux transporter</fullName>
    </recommendedName>
</protein>
<keyword evidence="5 6" id="KW-0472">Membrane</keyword>
<evidence type="ECO:0000256" key="3">
    <source>
        <dbReference type="ARBA" id="ARBA00022692"/>
    </source>
</evidence>
<dbReference type="AlphaFoldDB" id="A0A9D1ZV82"/>
<feature type="transmembrane region" description="Helical" evidence="6">
    <location>
        <begin position="141"/>
        <end position="166"/>
    </location>
</feature>
<feature type="transmembrane region" description="Helical" evidence="6">
    <location>
        <begin position="186"/>
        <end position="207"/>
    </location>
</feature>
<keyword evidence="4 6" id="KW-1133">Transmembrane helix</keyword>
<keyword evidence="3 6" id="KW-0812">Transmembrane</keyword>
<feature type="chain" id="PRO_5039106691" description="MATE family efflux transporter" evidence="7">
    <location>
        <begin position="24"/>
        <end position="351"/>
    </location>
</feature>
<feature type="transmembrane region" description="Helical" evidence="6">
    <location>
        <begin position="319"/>
        <end position="338"/>
    </location>
</feature>
<dbReference type="PANTHER" id="PTHR43823:SF3">
    <property type="entry name" value="MULTIDRUG EXPORT PROTEIN MEPA"/>
    <property type="match status" value="1"/>
</dbReference>
<feature type="transmembrane region" description="Helical" evidence="6">
    <location>
        <begin position="292"/>
        <end position="313"/>
    </location>
</feature>
<evidence type="ECO:0000256" key="7">
    <source>
        <dbReference type="SAM" id="SignalP"/>
    </source>
</evidence>
<feature type="transmembrane region" description="Helical" evidence="6">
    <location>
        <begin position="260"/>
        <end position="280"/>
    </location>
</feature>
<feature type="transmembrane region" description="Helical" evidence="6">
    <location>
        <begin position="98"/>
        <end position="120"/>
    </location>
</feature>
<comment type="caution">
    <text evidence="8">The sequence shown here is derived from an EMBL/GenBank/DDBJ whole genome shotgun (WGS) entry which is preliminary data.</text>
</comment>
<proteinExistence type="predicted"/>
<dbReference type="GO" id="GO:0015297">
    <property type="term" value="F:antiporter activity"/>
    <property type="evidence" value="ECO:0007669"/>
    <property type="project" value="InterPro"/>
</dbReference>
<dbReference type="InterPro" id="IPR051327">
    <property type="entry name" value="MATE_MepA_subfamily"/>
</dbReference>
<keyword evidence="2" id="KW-1003">Cell membrane</keyword>
<sequence>MTAVFCGLTFAFAQPLLSLLSIAAADAEGAALGYAYTYMLWTVVIGGLPTALAMTLAHFLRGEGQAKKASAGMMLGGILNIGLDPLFMFAFGMGFAGAGIATALSNFISFLFLLGVFLHGRKTSVMSLSPRQLSFRYTGKVFSVGLSAAFTTLLANVVFMIINILAYGYGDAAVSAYGIVKRLDQIPLGMSLGLSQGVMPLIAYNYGSGDYARLKKVSVFSWILAAIFSAVCVVLFETLAPYIARLMLDNEDTVPLTANFLRIACTAVPFTSVNALVMYLFQAMGKGTQATVLAVCRQGALNIPMLFLMNWLVGLYGMIWVQLIIEVIMLPFMLGMYFSTMKKLGRREVRP</sequence>
<evidence type="ECO:0008006" key="10">
    <source>
        <dbReference type="Google" id="ProtNLM"/>
    </source>
</evidence>
<feature type="signal peptide" evidence="7">
    <location>
        <begin position="1"/>
        <end position="23"/>
    </location>
</feature>
<feature type="transmembrane region" description="Helical" evidence="6">
    <location>
        <begin position="35"/>
        <end position="60"/>
    </location>
</feature>
<evidence type="ECO:0000256" key="4">
    <source>
        <dbReference type="ARBA" id="ARBA00022989"/>
    </source>
</evidence>